<dbReference type="GeneID" id="83197167"/>
<dbReference type="Proteomes" id="UP001150941">
    <property type="component" value="Unassembled WGS sequence"/>
</dbReference>
<name>A0A9W9PKJ8_9EURO</name>
<evidence type="ECO:0000313" key="2">
    <source>
        <dbReference type="Proteomes" id="UP001150941"/>
    </source>
</evidence>
<dbReference type="AlphaFoldDB" id="A0A9W9PKJ8"/>
<sequence length="82" mass="9650">MGVRWGDHWVRFRHETHMQRTDSLHRVVTEYDWLVSIYLRPRSLALLLGLAGRNGEADFQFAPRPRIGLCEMLTRPPLIHLS</sequence>
<dbReference type="EMBL" id="JAPQKS010000001">
    <property type="protein sequence ID" value="KAJ5249116.1"/>
    <property type="molecule type" value="Genomic_DNA"/>
</dbReference>
<reference evidence="1" key="1">
    <citation type="submission" date="2022-11" db="EMBL/GenBank/DDBJ databases">
        <authorList>
            <person name="Petersen C."/>
        </authorList>
    </citation>
    <scope>NUCLEOTIDE SEQUENCE</scope>
    <source>
        <strain evidence="1">IBT 19713</strain>
    </source>
</reference>
<evidence type="ECO:0000313" key="1">
    <source>
        <dbReference type="EMBL" id="KAJ5249116.1"/>
    </source>
</evidence>
<reference evidence="1" key="2">
    <citation type="journal article" date="2023" name="IMA Fungus">
        <title>Comparative genomic study of the Penicillium genus elucidates a diverse pangenome and 15 lateral gene transfer events.</title>
        <authorList>
            <person name="Petersen C."/>
            <person name="Sorensen T."/>
            <person name="Nielsen M.R."/>
            <person name="Sondergaard T.E."/>
            <person name="Sorensen J.L."/>
            <person name="Fitzpatrick D.A."/>
            <person name="Frisvad J.C."/>
            <person name="Nielsen K.L."/>
        </authorList>
    </citation>
    <scope>NUCLEOTIDE SEQUENCE</scope>
    <source>
        <strain evidence="1">IBT 19713</strain>
    </source>
</reference>
<gene>
    <name evidence="1" type="ORF">N7468_000567</name>
</gene>
<dbReference type="RefSeq" id="XP_058335895.1">
    <property type="nucleotide sequence ID" value="XM_058469864.1"/>
</dbReference>
<comment type="caution">
    <text evidence="1">The sequence shown here is derived from an EMBL/GenBank/DDBJ whole genome shotgun (WGS) entry which is preliminary data.</text>
</comment>
<keyword evidence="2" id="KW-1185">Reference proteome</keyword>
<proteinExistence type="predicted"/>
<accession>A0A9W9PKJ8</accession>
<protein>
    <submittedName>
        <fullName evidence="1">Uncharacterized protein</fullName>
    </submittedName>
</protein>
<organism evidence="1 2">
    <name type="scientific">Penicillium chermesinum</name>
    <dbReference type="NCBI Taxonomy" id="63820"/>
    <lineage>
        <taxon>Eukaryota</taxon>
        <taxon>Fungi</taxon>
        <taxon>Dikarya</taxon>
        <taxon>Ascomycota</taxon>
        <taxon>Pezizomycotina</taxon>
        <taxon>Eurotiomycetes</taxon>
        <taxon>Eurotiomycetidae</taxon>
        <taxon>Eurotiales</taxon>
        <taxon>Aspergillaceae</taxon>
        <taxon>Penicillium</taxon>
    </lineage>
</organism>